<comment type="caution">
    <text evidence="2">The sequence shown here is derived from an EMBL/GenBank/DDBJ whole genome shotgun (WGS) entry which is preliminary data.</text>
</comment>
<dbReference type="CDD" id="cd00090">
    <property type="entry name" value="HTH_ARSR"/>
    <property type="match status" value="1"/>
</dbReference>
<dbReference type="Pfam" id="PF01022">
    <property type="entry name" value="HTH_5"/>
    <property type="match status" value="1"/>
</dbReference>
<dbReference type="InterPro" id="IPR036388">
    <property type="entry name" value="WH-like_DNA-bd_sf"/>
</dbReference>
<feature type="domain" description="HTH arsR-type" evidence="1">
    <location>
        <begin position="29"/>
        <end position="71"/>
    </location>
</feature>
<dbReference type="RefSeq" id="WP_303736714.1">
    <property type="nucleotide sequence ID" value="NZ_SUTE01000037.1"/>
</dbReference>
<dbReference type="SUPFAM" id="SSF46785">
    <property type="entry name" value="Winged helix' DNA-binding domain"/>
    <property type="match status" value="1"/>
</dbReference>
<organism evidence="2 3">
    <name type="scientific">Methanobrevibacter millerae</name>
    <dbReference type="NCBI Taxonomy" id="230361"/>
    <lineage>
        <taxon>Archaea</taxon>
        <taxon>Methanobacteriati</taxon>
        <taxon>Methanobacteriota</taxon>
        <taxon>Methanomada group</taxon>
        <taxon>Methanobacteria</taxon>
        <taxon>Methanobacteriales</taxon>
        <taxon>Methanobacteriaceae</taxon>
        <taxon>Methanobrevibacter</taxon>
    </lineage>
</organism>
<accession>A0A8T3VIE5</accession>
<dbReference type="GO" id="GO:0003700">
    <property type="term" value="F:DNA-binding transcription factor activity"/>
    <property type="evidence" value="ECO:0007669"/>
    <property type="project" value="InterPro"/>
</dbReference>
<evidence type="ECO:0000313" key="3">
    <source>
        <dbReference type="Proteomes" id="UP000762703"/>
    </source>
</evidence>
<dbReference type="Gene3D" id="1.10.10.10">
    <property type="entry name" value="Winged helix-like DNA-binding domain superfamily/Winged helix DNA-binding domain"/>
    <property type="match status" value="1"/>
</dbReference>
<dbReference type="InterPro" id="IPR001845">
    <property type="entry name" value="HTH_ArsR_DNA-bd_dom"/>
</dbReference>
<dbReference type="EMBL" id="SUTE01000037">
    <property type="protein sequence ID" value="MBE6505073.1"/>
    <property type="molecule type" value="Genomic_DNA"/>
</dbReference>
<gene>
    <name evidence="2" type="ORF">E7Z73_04910</name>
</gene>
<name>A0A8T3VIE5_9EURY</name>
<proteinExistence type="predicted"/>
<protein>
    <submittedName>
        <fullName evidence="2">Winged helix-turn-helix transcriptional regulator</fullName>
    </submittedName>
</protein>
<dbReference type="AlphaFoldDB" id="A0A8T3VIE5"/>
<dbReference type="InterPro" id="IPR036390">
    <property type="entry name" value="WH_DNA-bd_sf"/>
</dbReference>
<dbReference type="Proteomes" id="UP000762703">
    <property type="component" value="Unassembled WGS sequence"/>
</dbReference>
<dbReference type="InterPro" id="IPR011991">
    <property type="entry name" value="ArsR-like_HTH"/>
</dbReference>
<sequence length="100" mass="11759">MIKIKQNNTEPNKTLERILLQKKGGKTTARMIELLLVRPYNSNQIAKNLDISYNTAYYHFQLMLKLGLVEKEETKYGTYYMANDNLINAKEKFDEIKKLI</sequence>
<evidence type="ECO:0000259" key="1">
    <source>
        <dbReference type="Pfam" id="PF01022"/>
    </source>
</evidence>
<evidence type="ECO:0000313" key="2">
    <source>
        <dbReference type="EMBL" id="MBE6505073.1"/>
    </source>
</evidence>
<reference evidence="2" key="1">
    <citation type="submission" date="2019-04" db="EMBL/GenBank/DDBJ databases">
        <title>Evolution of Biomass-Degrading Anaerobic Consortia Revealed by Metagenomics.</title>
        <authorList>
            <person name="Peng X."/>
        </authorList>
    </citation>
    <scope>NUCLEOTIDE SEQUENCE</scope>
    <source>
        <strain evidence="2">SIG12</strain>
    </source>
</reference>